<evidence type="ECO:0000313" key="2">
    <source>
        <dbReference type="Proteomes" id="UP000515873"/>
    </source>
</evidence>
<dbReference type="EMBL" id="CP060412">
    <property type="protein sequence ID" value="QNK03561.1"/>
    <property type="molecule type" value="Genomic_DNA"/>
</dbReference>
<reference evidence="1 2" key="1">
    <citation type="submission" date="2020-08" db="EMBL/GenBank/DDBJ databases">
        <title>Dyella sp. G9 isolated from forest soil.</title>
        <authorList>
            <person name="Fu J."/>
            <person name="Qiu L."/>
        </authorList>
    </citation>
    <scope>NUCLEOTIDE SEQUENCE [LARGE SCALE GENOMIC DNA]</scope>
    <source>
        <strain evidence="1 2">G9</strain>
    </source>
</reference>
<accession>A0A7G8Q9V3</accession>
<name>A0A7G8Q9V3_9GAMM</name>
<evidence type="ECO:0008006" key="3">
    <source>
        <dbReference type="Google" id="ProtNLM"/>
    </source>
</evidence>
<protein>
    <recommendedName>
        <fullName evidence="3">VOC domain-containing protein</fullName>
    </recommendedName>
</protein>
<sequence>MPKALSHLALIVSHPTRTARLLTDVFSDARVLSGENPDDAHPEVILALAGIEFALIRGHGPASRNGDHIAFAVTKDEQLECARRMDELALDYQMARDDTALYFSDYDNHVFELEVVGEAA</sequence>
<gene>
    <name evidence="1" type="ORF">H8F01_10845</name>
</gene>
<dbReference type="SUPFAM" id="SSF54593">
    <property type="entry name" value="Glyoxalase/Bleomycin resistance protein/Dihydroxybiphenyl dioxygenase"/>
    <property type="match status" value="1"/>
</dbReference>
<dbReference type="Gene3D" id="3.10.180.10">
    <property type="entry name" value="2,3-Dihydroxybiphenyl 1,2-Dioxygenase, domain 1"/>
    <property type="match status" value="1"/>
</dbReference>
<dbReference type="KEGG" id="dtl:H8F01_10845"/>
<dbReference type="AlphaFoldDB" id="A0A7G8Q9V3"/>
<evidence type="ECO:0000313" key="1">
    <source>
        <dbReference type="EMBL" id="QNK03561.1"/>
    </source>
</evidence>
<organism evidence="1 2">
    <name type="scientific">Dyella telluris</name>
    <dbReference type="NCBI Taxonomy" id="2763498"/>
    <lineage>
        <taxon>Bacteria</taxon>
        <taxon>Pseudomonadati</taxon>
        <taxon>Pseudomonadota</taxon>
        <taxon>Gammaproteobacteria</taxon>
        <taxon>Lysobacterales</taxon>
        <taxon>Rhodanobacteraceae</taxon>
        <taxon>Dyella</taxon>
    </lineage>
</organism>
<proteinExistence type="predicted"/>
<dbReference type="RefSeq" id="WP_187059027.1">
    <property type="nucleotide sequence ID" value="NZ_CP060412.1"/>
</dbReference>
<dbReference type="InterPro" id="IPR029068">
    <property type="entry name" value="Glyas_Bleomycin-R_OHBP_Dase"/>
</dbReference>
<dbReference type="Proteomes" id="UP000515873">
    <property type="component" value="Chromosome"/>
</dbReference>
<keyword evidence="2" id="KW-1185">Reference proteome</keyword>